<sequence>MSVDKNDEIVFGEGDWDVNEGSENNPIVIRMDIANFMVHKVLVDNGSFVDILFMDVLRKMEIGFASLRPVSTPLIEFGVVSTFHLKIKFPTTHGVEEVKCNQKDAWRCYNLSIKKGVEKRSEHQGQPIADPQDAKQVKQKKRSFGTERNRIIEEEVDLNKACPEDPYPLPRIDLLVDSTAGCALFSLMDAYQGYHQIFIAKEDRDKTSFITVNGIYCYNVMPFGLKNAGATYQRLVNKMFKDLIEKNMEVPREENTRAGALSMFGALGGIQKDEKTFVKCLGQENAKYVLREIHEEELPGVLWAYQTTLRTTIGETPFCLVYGSEEVITIEIGKENN</sequence>
<accession>A0AAE1W427</accession>
<gene>
    <name evidence="3" type="ORF">Sango_2498400</name>
</gene>
<dbReference type="Gene3D" id="3.30.70.270">
    <property type="match status" value="1"/>
</dbReference>
<evidence type="ECO:0000313" key="3">
    <source>
        <dbReference type="EMBL" id="KAK4386278.1"/>
    </source>
</evidence>
<dbReference type="InterPro" id="IPR043128">
    <property type="entry name" value="Rev_trsase/Diguanyl_cyclase"/>
</dbReference>
<dbReference type="InterPro" id="IPR053134">
    <property type="entry name" value="RNA-dir_DNA_polymerase"/>
</dbReference>
<dbReference type="Proteomes" id="UP001289374">
    <property type="component" value="Unassembled WGS sequence"/>
</dbReference>
<dbReference type="CDD" id="cd01647">
    <property type="entry name" value="RT_LTR"/>
    <property type="match status" value="1"/>
</dbReference>
<reference evidence="3" key="2">
    <citation type="journal article" date="2024" name="Plant">
        <title>Genomic evolution and insights into agronomic trait innovations of Sesamum species.</title>
        <authorList>
            <person name="Miao H."/>
            <person name="Wang L."/>
            <person name="Qu L."/>
            <person name="Liu H."/>
            <person name="Sun Y."/>
            <person name="Le M."/>
            <person name="Wang Q."/>
            <person name="Wei S."/>
            <person name="Zheng Y."/>
            <person name="Lin W."/>
            <person name="Duan Y."/>
            <person name="Cao H."/>
            <person name="Xiong S."/>
            <person name="Wang X."/>
            <person name="Wei L."/>
            <person name="Li C."/>
            <person name="Ma Q."/>
            <person name="Ju M."/>
            <person name="Zhao R."/>
            <person name="Li G."/>
            <person name="Mu C."/>
            <person name="Tian Q."/>
            <person name="Mei H."/>
            <person name="Zhang T."/>
            <person name="Gao T."/>
            <person name="Zhang H."/>
        </authorList>
    </citation>
    <scope>NUCLEOTIDE SEQUENCE</scope>
    <source>
        <strain evidence="3">K16</strain>
    </source>
</reference>
<dbReference type="SUPFAM" id="SSF56672">
    <property type="entry name" value="DNA/RNA polymerases"/>
    <property type="match status" value="1"/>
</dbReference>
<reference evidence="3" key="1">
    <citation type="submission" date="2020-06" db="EMBL/GenBank/DDBJ databases">
        <authorList>
            <person name="Li T."/>
            <person name="Hu X."/>
            <person name="Zhang T."/>
            <person name="Song X."/>
            <person name="Zhang H."/>
            <person name="Dai N."/>
            <person name="Sheng W."/>
            <person name="Hou X."/>
            <person name="Wei L."/>
        </authorList>
    </citation>
    <scope>NUCLEOTIDE SEQUENCE</scope>
    <source>
        <strain evidence="3">K16</strain>
        <tissue evidence="3">Leaf</tissue>
    </source>
</reference>
<name>A0AAE1W427_9LAMI</name>
<evidence type="ECO:0000256" key="1">
    <source>
        <dbReference type="SAM" id="MobiDB-lite"/>
    </source>
</evidence>
<proteinExistence type="predicted"/>
<dbReference type="PANTHER" id="PTHR24559:SF444">
    <property type="entry name" value="REVERSE TRANSCRIPTASE DOMAIN-CONTAINING PROTEIN"/>
    <property type="match status" value="1"/>
</dbReference>
<keyword evidence="4" id="KW-1185">Reference proteome</keyword>
<evidence type="ECO:0000259" key="2">
    <source>
        <dbReference type="Pfam" id="PF00078"/>
    </source>
</evidence>
<dbReference type="Gene3D" id="3.10.10.10">
    <property type="entry name" value="HIV Type 1 Reverse Transcriptase, subunit A, domain 1"/>
    <property type="match status" value="1"/>
</dbReference>
<comment type="caution">
    <text evidence="3">The sequence shown here is derived from an EMBL/GenBank/DDBJ whole genome shotgun (WGS) entry which is preliminary data.</text>
</comment>
<dbReference type="AlphaFoldDB" id="A0AAE1W427"/>
<dbReference type="PANTHER" id="PTHR24559">
    <property type="entry name" value="TRANSPOSON TY3-I GAG-POL POLYPROTEIN"/>
    <property type="match status" value="1"/>
</dbReference>
<feature type="region of interest" description="Disordered" evidence="1">
    <location>
        <begin position="120"/>
        <end position="140"/>
    </location>
</feature>
<evidence type="ECO:0000313" key="4">
    <source>
        <dbReference type="Proteomes" id="UP001289374"/>
    </source>
</evidence>
<feature type="domain" description="Reverse transcriptase" evidence="2">
    <location>
        <begin position="157"/>
        <end position="246"/>
    </location>
</feature>
<protein>
    <submittedName>
        <fullName evidence="3">Retrovirus-related Pol polyprotein from transposon</fullName>
    </submittedName>
</protein>
<dbReference type="EMBL" id="JACGWL010000015">
    <property type="protein sequence ID" value="KAK4386278.1"/>
    <property type="molecule type" value="Genomic_DNA"/>
</dbReference>
<dbReference type="Pfam" id="PF00078">
    <property type="entry name" value="RVT_1"/>
    <property type="match status" value="1"/>
</dbReference>
<dbReference type="InterPro" id="IPR000477">
    <property type="entry name" value="RT_dom"/>
</dbReference>
<dbReference type="InterPro" id="IPR043502">
    <property type="entry name" value="DNA/RNA_pol_sf"/>
</dbReference>
<organism evidence="3 4">
    <name type="scientific">Sesamum angolense</name>
    <dbReference type="NCBI Taxonomy" id="2727404"/>
    <lineage>
        <taxon>Eukaryota</taxon>
        <taxon>Viridiplantae</taxon>
        <taxon>Streptophyta</taxon>
        <taxon>Embryophyta</taxon>
        <taxon>Tracheophyta</taxon>
        <taxon>Spermatophyta</taxon>
        <taxon>Magnoliopsida</taxon>
        <taxon>eudicotyledons</taxon>
        <taxon>Gunneridae</taxon>
        <taxon>Pentapetalae</taxon>
        <taxon>asterids</taxon>
        <taxon>lamiids</taxon>
        <taxon>Lamiales</taxon>
        <taxon>Pedaliaceae</taxon>
        <taxon>Sesamum</taxon>
    </lineage>
</organism>